<dbReference type="EMBL" id="MN740830">
    <property type="protein sequence ID" value="QHU14111.1"/>
    <property type="molecule type" value="Genomic_DNA"/>
</dbReference>
<evidence type="ECO:0000313" key="1">
    <source>
        <dbReference type="EMBL" id="QHU14111.1"/>
    </source>
</evidence>
<accession>A0A6C0KAC6</accession>
<sequence>MTAEAALEPTRFNATERSAYLRLNINQIRSLVHRGLPVEEIKQTYAEFAEQYELVFNMITRPEGFDERALQMMINMLDHMGAGKISQHEASVNVGKILVDKFVTPQLAPR</sequence>
<protein>
    <submittedName>
        <fullName evidence="1">Uncharacterized protein</fullName>
    </submittedName>
</protein>
<reference evidence="1" key="1">
    <citation type="journal article" date="2020" name="Nature">
        <title>Giant virus diversity and host interactions through global metagenomics.</title>
        <authorList>
            <person name="Schulz F."/>
            <person name="Roux S."/>
            <person name="Paez-Espino D."/>
            <person name="Jungbluth S."/>
            <person name="Walsh D.A."/>
            <person name="Denef V.J."/>
            <person name="McMahon K.D."/>
            <person name="Konstantinidis K.T."/>
            <person name="Eloe-Fadrosh E.A."/>
            <person name="Kyrpides N.C."/>
            <person name="Woyke T."/>
        </authorList>
    </citation>
    <scope>NUCLEOTIDE SEQUENCE</scope>
    <source>
        <strain evidence="1">GVMAG-S-1101182-85</strain>
    </source>
</reference>
<name>A0A6C0KAC6_9ZZZZ</name>
<proteinExistence type="predicted"/>
<dbReference type="AlphaFoldDB" id="A0A6C0KAC6"/>
<organism evidence="1">
    <name type="scientific">viral metagenome</name>
    <dbReference type="NCBI Taxonomy" id="1070528"/>
    <lineage>
        <taxon>unclassified sequences</taxon>
        <taxon>metagenomes</taxon>
        <taxon>organismal metagenomes</taxon>
    </lineage>
</organism>